<evidence type="ECO:0000313" key="1">
    <source>
        <dbReference type="EMBL" id="OKL45128.1"/>
    </source>
</evidence>
<reference evidence="1 2" key="1">
    <citation type="submission" date="2016-03" db="EMBL/GenBank/DDBJ databases">
        <title>Genome sequence of Nesiotobacter sp. nov., a moderately halophilic alphaproteobacterium isolated from the Yellow Sea, China.</title>
        <authorList>
            <person name="Zhang G."/>
            <person name="Zhang R."/>
        </authorList>
    </citation>
    <scope>NUCLEOTIDE SEQUENCE [LARGE SCALE GENOMIC DNA]</scope>
    <source>
        <strain evidence="1 2">WB1-6</strain>
    </source>
</reference>
<comment type="caution">
    <text evidence="1">The sequence shown here is derived from an EMBL/GenBank/DDBJ whole genome shotgun (WGS) entry which is preliminary data.</text>
</comment>
<accession>A0A1U7JKA3</accession>
<evidence type="ECO:0000313" key="2">
    <source>
        <dbReference type="Proteomes" id="UP000185783"/>
    </source>
</evidence>
<protein>
    <submittedName>
        <fullName evidence="1">Uncharacterized protein</fullName>
    </submittedName>
</protein>
<sequence length="128" mass="14060">MLVDYLKAGILSTAIVIFSFEEMAFASGASQSTLKPEEQFRTAVTSRELGELAHVREIRIQAEPGTFYALKTQWGHSVHTGKHHPNQTVLFKNRQLPAITTEEAKAAAFDVHLIGSTAPLPDRKGATE</sequence>
<dbReference type="EMBL" id="LVVZ01000007">
    <property type="protein sequence ID" value="OKL45128.1"/>
    <property type="molecule type" value="Genomic_DNA"/>
</dbReference>
<keyword evidence="2" id="KW-1185">Reference proteome</keyword>
<name>A0A1U7JKA3_9HYPH</name>
<dbReference type="STRING" id="197461.A3843_05080"/>
<proteinExistence type="predicted"/>
<dbReference type="AlphaFoldDB" id="A0A1U7JKA3"/>
<organism evidence="1 2">
    <name type="scientific">Pseudovibrio exalbescens</name>
    <dbReference type="NCBI Taxonomy" id="197461"/>
    <lineage>
        <taxon>Bacteria</taxon>
        <taxon>Pseudomonadati</taxon>
        <taxon>Pseudomonadota</taxon>
        <taxon>Alphaproteobacteria</taxon>
        <taxon>Hyphomicrobiales</taxon>
        <taxon>Stappiaceae</taxon>
        <taxon>Pseudovibrio</taxon>
    </lineage>
</organism>
<dbReference type="Proteomes" id="UP000185783">
    <property type="component" value="Unassembled WGS sequence"/>
</dbReference>
<gene>
    <name evidence="1" type="ORF">A3843_05080</name>
</gene>